<keyword evidence="1" id="KW-0472">Membrane</keyword>
<keyword evidence="4" id="KW-1185">Reference proteome</keyword>
<dbReference type="EMBL" id="CP003326">
    <property type="protein sequence ID" value="AFS79077.1"/>
    <property type="molecule type" value="Genomic_DNA"/>
</dbReference>
<dbReference type="STRING" id="1128398.Curi_c20730"/>
<keyword evidence="1" id="KW-1133">Transmembrane helix</keyword>
<gene>
    <name evidence="3" type="ordered locus">Curi_c20730</name>
</gene>
<protein>
    <recommendedName>
        <fullName evidence="2">PrcB C-terminal domain-containing protein</fullName>
    </recommendedName>
</protein>
<name>K0B1T4_GOTA9</name>
<evidence type="ECO:0000313" key="3">
    <source>
        <dbReference type="EMBL" id="AFS79077.1"/>
    </source>
</evidence>
<evidence type="ECO:0000256" key="1">
    <source>
        <dbReference type="SAM" id="Phobius"/>
    </source>
</evidence>
<dbReference type="Pfam" id="PF14343">
    <property type="entry name" value="PrcB_C"/>
    <property type="match status" value="1"/>
</dbReference>
<organism evidence="3 4">
    <name type="scientific">Gottschalkia acidurici (strain ATCC 7906 / DSM 604 / BCRC 14475 / CIP 104303 / KCTC 5404 / NCIMB 10678 / 9a)</name>
    <name type="common">Clostridium acidurici</name>
    <dbReference type="NCBI Taxonomy" id="1128398"/>
    <lineage>
        <taxon>Bacteria</taxon>
        <taxon>Bacillati</taxon>
        <taxon>Bacillota</taxon>
        <taxon>Tissierellia</taxon>
        <taxon>Tissierellales</taxon>
        <taxon>Gottschalkiaceae</taxon>
        <taxon>Gottschalkia</taxon>
    </lineage>
</organism>
<evidence type="ECO:0000259" key="2">
    <source>
        <dbReference type="Pfam" id="PF14343"/>
    </source>
</evidence>
<proteinExistence type="predicted"/>
<dbReference type="eggNOG" id="ENOG5032VYP">
    <property type="taxonomic scope" value="Bacteria"/>
</dbReference>
<feature type="domain" description="PrcB C-terminal" evidence="2">
    <location>
        <begin position="68"/>
        <end position="129"/>
    </location>
</feature>
<reference evidence="3 4" key="1">
    <citation type="journal article" date="2012" name="PLoS ONE">
        <title>The purine-utilizing bacterium Clostridium acidurici 9a: a genome-guided metabolic reconsideration.</title>
        <authorList>
            <person name="Hartwich K."/>
            <person name="Poehlein A."/>
            <person name="Daniel R."/>
        </authorList>
    </citation>
    <scope>NUCLEOTIDE SEQUENCE [LARGE SCALE GENOMIC DNA]</scope>
    <source>
        <strain evidence="4">ATCC 7906 / DSM 604 / BCRC 14475 / CIP 104303 / KCTC 5404 / NCIMB 10678 / 9a</strain>
    </source>
</reference>
<dbReference type="OrthoDB" id="422698at2"/>
<dbReference type="Proteomes" id="UP000006094">
    <property type="component" value="Chromosome"/>
</dbReference>
<dbReference type="RefSeq" id="WP_014968213.1">
    <property type="nucleotide sequence ID" value="NC_018664.1"/>
</dbReference>
<evidence type="ECO:0000313" key="4">
    <source>
        <dbReference type="Proteomes" id="UP000006094"/>
    </source>
</evidence>
<feature type="transmembrane region" description="Helical" evidence="1">
    <location>
        <begin position="6"/>
        <end position="24"/>
    </location>
</feature>
<dbReference type="KEGG" id="cad:Curi_c20730"/>
<keyword evidence="1" id="KW-0812">Transmembrane</keyword>
<dbReference type="HOGENOM" id="CLU_149190_0_0_9"/>
<dbReference type="InterPro" id="IPR025748">
    <property type="entry name" value="PrcB_C_dom"/>
</dbReference>
<dbReference type="AlphaFoldDB" id="K0B1T4"/>
<accession>K0B1T4</accession>
<sequence>MKKLGIISIVILMILGIILIPKIIKNEGDRQVKFKSIEVSEAPEKIQELIPRYLSEERALACKIDNSIYIILTRGEKSTAGYSAGLERIEQVKNDKNYNLVVHAKYTDPKPDEMVAQVITYPVVVVKTELEGLPDKIKLEVDYEE</sequence>